<protein>
    <submittedName>
        <fullName evidence="1">Uncharacterized protein</fullName>
    </submittedName>
</protein>
<accession>A0A6S6SGV2</accession>
<dbReference type="EMBL" id="CACVAS010000047">
    <property type="protein sequence ID" value="CAA6807667.1"/>
    <property type="molecule type" value="Genomic_DNA"/>
</dbReference>
<evidence type="ECO:0000313" key="1">
    <source>
        <dbReference type="EMBL" id="CAA6807667.1"/>
    </source>
</evidence>
<gene>
    <name evidence="1" type="ORF">HELGO_WM3320</name>
</gene>
<proteinExistence type="predicted"/>
<dbReference type="AlphaFoldDB" id="A0A6S6SGV2"/>
<reference evidence="1" key="1">
    <citation type="submission" date="2020-01" db="EMBL/GenBank/DDBJ databases">
        <authorList>
            <person name="Meier V. D."/>
            <person name="Meier V D."/>
        </authorList>
    </citation>
    <scope>NUCLEOTIDE SEQUENCE</scope>
    <source>
        <strain evidence="1">HLG_WM_MAG_01</strain>
    </source>
</reference>
<sequence length="165" mass="18888">MFQEQVKQIERGLLLLQRGDVLGAIYATQGWGSRKSGSHLKNPCAQFHYKIVDAFLHSGYSILSIKEKMDIEKQFSHATHFREGISEFRAVSYYFLNRDYSLHMQDNVALYITSNHDRDKIDNVKLSVAMLAFDRALASTSKVFKPKKELISLGEQLAQSKESQI</sequence>
<name>A0A6S6SGV2_9BACT</name>
<organism evidence="1">
    <name type="scientific">uncultured Sulfurovum sp</name>
    <dbReference type="NCBI Taxonomy" id="269237"/>
    <lineage>
        <taxon>Bacteria</taxon>
        <taxon>Pseudomonadati</taxon>
        <taxon>Campylobacterota</taxon>
        <taxon>Epsilonproteobacteria</taxon>
        <taxon>Campylobacterales</taxon>
        <taxon>Sulfurovaceae</taxon>
        <taxon>Sulfurovum</taxon>
        <taxon>environmental samples</taxon>
    </lineage>
</organism>